<comment type="caution">
    <text evidence="2">The sequence shown here is derived from an EMBL/GenBank/DDBJ whole genome shotgun (WGS) entry which is preliminary data.</text>
</comment>
<protein>
    <submittedName>
        <fullName evidence="2">Uncharacterized protein</fullName>
    </submittedName>
</protein>
<dbReference type="Proteomes" id="UP000070121">
    <property type="component" value="Unassembled WGS sequence"/>
</dbReference>
<feature type="chain" id="PRO_5007801890" evidence="1">
    <location>
        <begin position="27"/>
        <end position="112"/>
    </location>
</feature>
<gene>
    <name evidence="2" type="ORF">CSAL01_11959</name>
</gene>
<dbReference type="EMBL" id="JFFI01002489">
    <property type="protein sequence ID" value="KXH31998.1"/>
    <property type="molecule type" value="Genomic_DNA"/>
</dbReference>
<reference evidence="2 3" key="1">
    <citation type="submission" date="2014-02" db="EMBL/GenBank/DDBJ databases">
        <title>The genome sequence of Colletotrichum salicis CBS 607.94.</title>
        <authorList>
            <person name="Baroncelli R."/>
            <person name="Thon M.R."/>
        </authorList>
    </citation>
    <scope>NUCLEOTIDE SEQUENCE [LARGE SCALE GENOMIC DNA]</scope>
    <source>
        <strain evidence="2 3">CBS 607.94</strain>
    </source>
</reference>
<organism evidence="2 3">
    <name type="scientific">Colletotrichum salicis</name>
    <dbReference type="NCBI Taxonomy" id="1209931"/>
    <lineage>
        <taxon>Eukaryota</taxon>
        <taxon>Fungi</taxon>
        <taxon>Dikarya</taxon>
        <taxon>Ascomycota</taxon>
        <taxon>Pezizomycotina</taxon>
        <taxon>Sordariomycetes</taxon>
        <taxon>Hypocreomycetidae</taxon>
        <taxon>Glomerellales</taxon>
        <taxon>Glomerellaceae</taxon>
        <taxon>Colletotrichum</taxon>
        <taxon>Colletotrichum acutatum species complex</taxon>
    </lineage>
</organism>
<dbReference type="AlphaFoldDB" id="A0A135S7V7"/>
<name>A0A135S7V7_9PEZI</name>
<evidence type="ECO:0000256" key="1">
    <source>
        <dbReference type="SAM" id="SignalP"/>
    </source>
</evidence>
<keyword evidence="1" id="KW-0732">Signal</keyword>
<accession>A0A135S7V7</accession>
<keyword evidence="3" id="KW-1185">Reference proteome</keyword>
<sequence length="112" mass="12258">MIGHRQARLSFLQLIASALLASFGWAQPSRIEQAWEAAVMSSCNNTQPAAMFALGRSEPYKETVDPILANAIGKDSFRARRSAALAPNKWRLGGFGISKQKRRGVRPGRSAM</sequence>
<proteinExistence type="predicted"/>
<evidence type="ECO:0000313" key="2">
    <source>
        <dbReference type="EMBL" id="KXH31998.1"/>
    </source>
</evidence>
<feature type="signal peptide" evidence="1">
    <location>
        <begin position="1"/>
        <end position="26"/>
    </location>
</feature>
<evidence type="ECO:0000313" key="3">
    <source>
        <dbReference type="Proteomes" id="UP000070121"/>
    </source>
</evidence>